<dbReference type="RefSeq" id="WP_201943278.1">
    <property type="nucleotide sequence ID" value="NZ_JAERRJ010000001.1"/>
</dbReference>
<reference evidence="6 7" key="1">
    <citation type="submission" date="2021-01" db="EMBL/GenBank/DDBJ databases">
        <title>WGS of actinomycetes isolated from Thailand.</title>
        <authorList>
            <person name="Thawai C."/>
        </authorList>
    </citation>
    <scope>NUCLEOTIDE SEQUENCE [LARGE SCALE GENOMIC DNA]</scope>
    <source>
        <strain evidence="6 7">LPG 2</strain>
    </source>
</reference>
<dbReference type="CDD" id="cd06170">
    <property type="entry name" value="LuxR_C_like"/>
    <property type="match status" value="1"/>
</dbReference>
<proteinExistence type="predicted"/>
<keyword evidence="3" id="KW-0804">Transcription</keyword>
<protein>
    <submittedName>
        <fullName evidence="6">Helix-turn-helix transcriptional regulator</fullName>
    </submittedName>
</protein>
<dbReference type="PROSITE" id="PS00622">
    <property type="entry name" value="HTH_LUXR_1"/>
    <property type="match status" value="1"/>
</dbReference>
<evidence type="ECO:0000259" key="5">
    <source>
        <dbReference type="PROSITE" id="PS50043"/>
    </source>
</evidence>
<feature type="region of interest" description="Disordered" evidence="4">
    <location>
        <begin position="119"/>
        <end position="144"/>
    </location>
</feature>
<evidence type="ECO:0000256" key="1">
    <source>
        <dbReference type="ARBA" id="ARBA00023015"/>
    </source>
</evidence>
<keyword evidence="2" id="KW-0238">DNA-binding</keyword>
<dbReference type="PANTHER" id="PTHR44688">
    <property type="entry name" value="DNA-BINDING TRANSCRIPTIONAL ACTIVATOR DEVR_DOSR"/>
    <property type="match status" value="1"/>
</dbReference>
<evidence type="ECO:0000313" key="7">
    <source>
        <dbReference type="Proteomes" id="UP000602198"/>
    </source>
</evidence>
<dbReference type="SUPFAM" id="SSF46894">
    <property type="entry name" value="C-terminal effector domain of the bipartite response regulators"/>
    <property type="match status" value="1"/>
</dbReference>
<keyword evidence="7" id="KW-1185">Reference proteome</keyword>
<organism evidence="6 7">
    <name type="scientific">Nocardia acididurans</name>
    <dbReference type="NCBI Taxonomy" id="2802282"/>
    <lineage>
        <taxon>Bacteria</taxon>
        <taxon>Bacillati</taxon>
        <taxon>Actinomycetota</taxon>
        <taxon>Actinomycetes</taxon>
        <taxon>Mycobacteriales</taxon>
        <taxon>Nocardiaceae</taxon>
        <taxon>Nocardia</taxon>
    </lineage>
</organism>
<dbReference type="PANTHER" id="PTHR44688:SF16">
    <property type="entry name" value="DNA-BINDING TRANSCRIPTIONAL ACTIVATOR DEVR_DOSR"/>
    <property type="match status" value="1"/>
</dbReference>
<dbReference type="SMART" id="SM00421">
    <property type="entry name" value="HTH_LUXR"/>
    <property type="match status" value="1"/>
</dbReference>
<dbReference type="Gene3D" id="1.10.10.10">
    <property type="entry name" value="Winged helix-like DNA-binding domain superfamily/Winged helix DNA-binding domain"/>
    <property type="match status" value="1"/>
</dbReference>
<keyword evidence="1" id="KW-0805">Transcription regulation</keyword>
<dbReference type="Pfam" id="PF00196">
    <property type="entry name" value="GerE"/>
    <property type="match status" value="1"/>
</dbReference>
<feature type="domain" description="HTH luxR-type" evidence="5">
    <location>
        <begin position="50"/>
        <end position="115"/>
    </location>
</feature>
<dbReference type="PRINTS" id="PR00038">
    <property type="entry name" value="HTHLUXR"/>
</dbReference>
<accession>A0ABS1LYA0</accession>
<dbReference type="InterPro" id="IPR036388">
    <property type="entry name" value="WH-like_DNA-bd_sf"/>
</dbReference>
<evidence type="ECO:0000256" key="3">
    <source>
        <dbReference type="ARBA" id="ARBA00023163"/>
    </source>
</evidence>
<dbReference type="PROSITE" id="PS50043">
    <property type="entry name" value="HTH_LUXR_2"/>
    <property type="match status" value="1"/>
</dbReference>
<name>A0ABS1LYA0_9NOCA</name>
<dbReference type="EMBL" id="JAERRJ010000001">
    <property type="protein sequence ID" value="MBL1073383.1"/>
    <property type="molecule type" value="Genomic_DNA"/>
</dbReference>
<evidence type="ECO:0000256" key="2">
    <source>
        <dbReference type="ARBA" id="ARBA00023125"/>
    </source>
</evidence>
<dbReference type="Proteomes" id="UP000602198">
    <property type="component" value="Unassembled WGS sequence"/>
</dbReference>
<comment type="caution">
    <text evidence="6">The sequence shown here is derived from an EMBL/GenBank/DDBJ whole genome shotgun (WGS) entry which is preliminary data.</text>
</comment>
<sequence length="144" mass="15198">MRFLERTQALDALRGAWQDVAAGTGSVVALTIGGEPGLFIRVGDAPPPTPTANPHNLTGRQRDVLDLLCAGLTNAEIAEYLVVSVRTVDHHVSAVLRKLGVTNRRAARALVLGSRVAAPLRPTGHSGGPRAAVPHRNPRSLRVA</sequence>
<dbReference type="InterPro" id="IPR000792">
    <property type="entry name" value="Tscrpt_reg_LuxR_C"/>
</dbReference>
<dbReference type="InterPro" id="IPR016032">
    <property type="entry name" value="Sig_transdc_resp-reg_C-effctor"/>
</dbReference>
<evidence type="ECO:0000313" key="6">
    <source>
        <dbReference type="EMBL" id="MBL1073383.1"/>
    </source>
</evidence>
<gene>
    <name evidence="6" type="ORF">JK358_03130</name>
</gene>
<evidence type="ECO:0000256" key="4">
    <source>
        <dbReference type="SAM" id="MobiDB-lite"/>
    </source>
</evidence>